<dbReference type="AlphaFoldDB" id="G8GV72"/>
<reference evidence="2" key="1">
    <citation type="submission" date="2011-06" db="EMBL/GenBank/DDBJ databases">
        <authorList>
            <person name="Florea S."/>
            <person name="Oeser B."/>
            <person name="Tudzynski P."/>
            <person name="Schardl C.L."/>
        </authorList>
    </citation>
    <scope>NUCLEOTIDE SEQUENCE</scope>
    <source>
        <strain evidence="2">20.1</strain>
    </source>
</reference>
<evidence type="ECO:0000313" key="2">
    <source>
        <dbReference type="EMBL" id="AET79185.1"/>
    </source>
</evidence>
<name>G8GV72_CLAPU</name>
<protein>
    <submittedName>
        <fullName evidence="2">Uncharacterized protein</fullName>
    </submittedName>
</protein>
<dbReference type="EMBL" id="JN186799">
    <property type="protein sequence ID" value="AET79185.1"/>
    <property type="molecule type" value="Genomic_DNA"/>
</dbReference>
<accession>G8GV72</accession>
<feature type="signal peptide" evidence="1">
    <location>
        <begin position="1"/>
        <end position="19"/>
    </location>
</feature>
<sequence>MKLSAVTTFLVAALPTVLAVGTVDYTLTCARVMYSSGGTDDDALAYFTKLYTDTCIKYFNCEHSAPPLLGAAGALVNGGCVHCQVGLGPNAFGDCLLAPVPDQGP</sequence>
<feature type="chain" id="PRO_5003509951" evidence="1">
    <location>
        <begin position="20"/>
        <end position="105"/>
    </location>
</feature>
<evidence type="ECO:0000256" key="1">
    <source>
        <dbReference type="SAM" id="SignalP"/>
    </source>
</evidence>
<keyword evidence="1" id="KW-0732">Signal</keyword>
<proteinExistence type="predicted"/>
<organism evidence="2">
    <name type="scientific">Claviceps purpurea</name>
    <name type="common">Ergot fungus</name>
    <name type="synonym">Sphacelia segetum</name>
    <dbReference type="NCBI Taxonomy" id="5111"/>
    <lineage>
        <taxon>Eukaryota</taxon>
        <taxon>Fungi</taxon>
        <taxon>Dikarya</taxon>
        <taxon>Ascomycota</taxon>
        <taxon>Pezizomycotina</taxon>
        <taxon>Sordariomycetes</taxon>
        <taxon>Hypocreomycetidae</taxon>
        <taxon>Hypocreales</taxon>
        <taxon>Clavicipitaceae</taxon>
        <taxon>Claviceps</taxon>
    </lineage>
</organism>
<dbReference type="VEuPathDB" id="FungiDB:CPUR_04072"/>